<dbReference type="Proteomes" id="UP000029393">
    <property type="component" value="Unassembled WGS sequence"/>
</dbReference>
<sequence>MLRPALLTLALAAAATTAHAGECEDNFKKSGSPFTGNDYSSVVVVPDQSVADAIGQMRGIMIGEKMDVIAEDVENGTLLVEQRSTNTTRAIPTLISVYDEGGAAAVEMTVKTEKGQFAKADAIQSYMCTLLGKLQGGDAGRQAAAAGAATQNVDDVTEQDVYVFSRRIAREGQANAAAVSARHDGRRYALKGKVSSIQEQDGDTIVGFDIPETSEAFIQLPGDNAPRTGVACVFKPEQRALALTFRRGETARFEGRFAEYDGILHQVWLDGCKPARRR</sequence>
<gene>
    <name evidence="2" type="ORF">N787_12020</name>
</gene>
<dbReference type="RefSeq" id="WP_052575317.1">
    <property type="nucleotide sequence ID" value="NZ_AVCK01000023.1"/>
</dbReference>
<evidence type="ECO:0000313" key="3">
    <source>
        <dbReference type="Proteomes" id="UP000029393"/>
    </source>
</evidence>
<feature type="signal peptide" evidence="1">
    <location>
        <begin position="1"/>
        <end position="20"/>
    </location>
</feature>
<dbReference type="PATRIC" id="fig|1384056.3.peg.1734"/>
<organism evidence="2 3">
    <name type="scientific">Arenimonas metalli CF5-1</name>
    <dbReference type="NCBI Taxonomy" id="1384056"/>
    <lineage>
        <taxon>Bacteria</taxon>
        <taxon>Pseudomonadati</taxon>
        <taxon>Pseudomonadota</taxon>
        <taxon>Gammaproteobacteria</taxon>
        <taxon>Lysobacterales</taxon>
        <taxon>Lysobacteraceae</taxon>
        <taxon>Arenimonas</taxon>
    </lineage>
</organism>
<name>A0A091B256_9GAMM</name>
<comment type="caution">
    <text evidence="2">The sequence shown here is derived from an EMBL/GenBank/DDBJ whole genome shotgun (WGS) entry which is preliminary data.</text>
</comment>
<dbReference type="AlphaFoldDB" id="A0A091B256"/>
<dbReference type="OrthoDB" id="7444926at2"/>
<feature type="chain" id="PRO_5001871146" evidence="1">
    <location>
        <begin position="21"/>
        <end position="278"/>
    </location>
</feature>
<protein>
    <submittedName>
        <fullName evidence="2">Uncharacterized protein</fullName>
    </submittedName>
</protein>
<dbReference type="eggNOG" id="ENOG5032J08">
    <property type="taxonomic scope" value="Bacteria"/>
</dbReference>
<reference evidence="2 3" key="1">
    <citation type="submission" date="2013-09" db="EMBL/GenBank/DDBJ databases">
        <title>Genome sequencing of Arenimonas metalli.</title>
        <authorList>
            <person name="Chen F."/>
            <person name="Wang G."/>
        </authorList>
    </citation>
    <scope>NUCLEOTIDE SEQUENCE [LARGE SCALE GENOMIC DNA]</scope>
    <source>
        <strain evidence="2 3">CF5-1</strain>
    </source>
</reference>
<accession>A0A091B256</accession>
<proteinExistence type="predicted"/>
<evidence type="ECO:0000313" key="2">
    <source>
        <dbReference type="EMBL" id="KFN45781.1"/>
    </source>
</evidence>
<dbReference type="EMBL" id="AVCK01000023">
    <property type="protein sequence ID" value="KFN45781.1"/>
    <property type="molecule type" value="Genomic_DNA"/>
</dbReference>
<keyword evidence="1" id="KW-0732">Signal</keyword>
<keyword evidence="3" id="KW-1185">Reference proteome</keyword>
<dbReference type="STRING" id="1384056.N787_12020"/>
<evidence type="ECO:0000256" key="1">
    <source>
        <dbReference type="SAM" id="SignalP"/>
    </source>
</evidence>